<evidence type="ECO:0000256" key="1">
    <source>
        <dbReference type="ARBA" id="ARBA00004123"/>
    </source>
</evidence>
<proteinExistence type="inferred from homology"/>
<evidence type="ECO:0000256" key="4">
    <source>
        <dbReference type="ARBA" id="ARBA00023163"/>
    </source>
</evidence>
<dbReference type="InterPro" id="IPR007832">
    <property type="entry name" value="RNA_pol_Rpc34"/>
</dbReference>
<evidence type="ECO:0000256" key="2">
    <source>
        <dbReference type="ARBA" id="ARBA00011038"/>
    </source>
</evidence>
<dbReference type="SUPFAM" id="SSF46785">
    <property type="entry name" value="Winged helix' DNA-binding domain"/>
    <property type="match status" value="1"/>
</dbReference>
<evidence type="ECO:0000313" key="6">
    <source>
        <dbReference type="EMBL" id="RHW73744.1"/>
    </source>
</evidence>
<gene>
    <name evidence="6" type="ORF">DPX39_030038400</name>
</gene>
<evidence type="ECO:0000256" key="5">
    <source>
        <dbReference type="ARBA" id="ARBA00023242"/>
    </source>
</evidence>
<keyword evidence="3" id="KW-0240">DNA-directed RNA polymerase</keyword>
<evidence type="ECO:0000256" key="3">
    <source>
        <dbReference type="ARBA" id="ARBA00022478"/>
    </source>
</evidence>
<comment type="subcellular location">
    <subcellularLocation>
        <location evidence="1">Nucleus</location>
    </subcellularLocation>
</comment>
<keyword evidence="5" id="KW-0539">Nucleus</keyword>
<dbReference type="GO" id="GO:0005666">
    <property type="term" value="C:RNA polymerase III complex"/>
    <property type="evidence" value="ECO:0007669"/>
    <property type="project" value="InterPro"/>
</dbReference>
<dbReference type="EMBL" id="QSBY01000003">
    <property type="protein sequence ID" value="RHW73744.1"/>
    <property type="molecule type" value="Genomic_DNA"/>
</dbReference>
<dbReference type="AlphaFoldDB" id="A0A3L6LAP8"/>
<name>A0A3L6LAP8_9TRYP</name>
<dbReference type="Gene3D" id="1.10.10.10">
    <property type="entry name" value="Winged helix-like DNA-binding domain superfamily/Winged helix DNA-binding domain"/>
    <property type="match status" value="1"/>
</dbReference>
<dbReference type="Pfam" id="PF05158">
    <property type="entry name" value="RNA_pol_Rpc34"/>
    <property type="match status" value="1"/>
</dbReference>
<organism evidence="6">
    <name type="scientific">Trypanosoma brucei equiperdum</name>
    <dbReference type="NCBI Taxonomy" id="630700"/>
    <lineage>
        <taxon>Eukaryota</taxon>
        <taxon>Discoba</taxon>
        <taxon>Euglenozoa</taxon>
        <taxon>Kinetoplastea</taxon>
        <taxon>Metakinetoplastina</taxon>
        <taxon>Trypanosomatida</taxon>
        <taxon>Trypanosomatidae</taxon>
        <taxon>Trypanosoma</taxon>
    </lineage>
</organism>
<comment type="caution">
    <text evidence="6">The sequence shown here is derived from an EMBL/GenBank/DDBJ whole genome shotgun (WGS) entry which is preliminary data.</text>
</comment>
<sequence>MTSVPGVNNAEQRILASLALAGQGALLLATLQQDLGLHHRTMAAALRGLMEGGRVVLRHGNREGDMYVALVNSMPEGPSLVLDAIRASGNSGIDQAALCSSLRLPKGEIIKSLQMLLSQKRIKERRCFSNRAKRIYLLFEFEPSDEVTGGTFYGGEDSREMDIGFVDEMRRRIMLLVAQRHSVSLEQITQHLQEARGGSSSADVNATAGGTVVMTTSPNGTVATLLGDSTGSCSGGGSVGAGCVKRISQRDAQLLVQTLVLDGLLDCVTPSPAVPAQYQLATGRNVMRHFSAVPTAAGAGSGTKWVPAPVSQLSAWAMPAVGLPCMGCAQLHVCTASGNGVVNPRNCAYLKEWMS</sequence>
<dbReference type="PANTHER" id="PTHR12780">
    <property type="entry name" value="RNA POLYMERASE III DNA DIRECTED , 39KD SUBUNIT-RELATED"/>
    <property type="match status" value="1"/>
</dbReference>
<dbReference type="GO" id="GO:0006383">
    <property type="term" value="P:transcription by RNA polymerase III"/>
    <property type="evidence" value="ECO:0007669"/>
    <property type="project" value="InterPro"/>
</dbReference>
<dbReference type="InterPro" id="IPR016049">
    <property type="entry name" value="RNA_pol_Rpc34-like"/>
</dbReference>
<protein>
    <submittedName>
        <fullName evidence="6">RNA polymerase Rpc34 subunit</fullName>
    </submittedName>
</protein>
<comment type="similarity">
    <text evidence="2">Belongs to the eukaryotic RPC34/RPC39 RNA polymerase subunit family.</text>
</comment>
<reference evidence="6" key="1">
    <citation type="submission" date="2018-09" db="EMBL/GenBank/DDBJ databases">
        <title>whole genome sequence of T. equiperdum IVM-t1 strain.</title>
        <authorList>
            <person name="Suganuma K."/>
        </authorList>
    </citation>
    <scope>NUCLEOTIDE SEQUENCE [LARGE SCALE GENOMIC DNA]</scope>
    <source>
        <strain evidence="6">IVM-t1</strain>
    </source>
</reference>
<dbReference type="InterPro" id="IPR036390">
    <property type="entry name" value="WH_DNA-bd_sf"/>
</dbReference>
<dbReference type="InterPro" id="IPR036388">
    <property type="entry name" value="WH-like_DNA-bd_sf"/>
</dbReference>
<accession>A0A3L6LAP8</accession>
<keyword evidence="4" id="KW-0804">Transcription</keyword>
<dbReference type="Proteomes" id="UP000266743">
    <property type="component" value="Chromosome 3"/>
</dbReference>